<dbReference type="Gene3D" id="3.30.1050.10">
    <property type="entry name" value="SCP2 sterol-binding domain"/>
    <property type="match status" value="1"/>
</dbReference>
<proteinExistence type="inferred from homology"/>
<comment type="pathway">
    <text evidence="1">Cofactor biosynthesis; ubiquinone biosynthesis.</text>
</comment>
<dbReference type="InterPro" id="IPR036527">
    <property type="entry name" value="SCP2_sterol-bd_dom_sf"/>
</dbReference>
<protein>
    <recommendedName>
        <fullName evidence="1">Ubiquinone biosynthesis accessory factor UbiT</fullName>
    </recommendedName>
</protein>
<comment type="function">
    <text evidence="1">Required for O(2)-independent ubiquinone (coenzyme Q) biosynthesis. Likely functions as an accessory factor.</text>
</comment>
<evidence type="ECO:0000256" key="1">
    <source>
        <dbReference type="HAMAP-Rule" id="MF_02231"/>
    </source>
</evidence>
<comment type="caution">
    <text evidence="3">The sequence shown here is derived from an EMBL/GenBank/DDBJ whole genome shotgun (WGS) entry which is preliminary data.</text>
</comment>
<feature type="domain" description="Chorismate mutase" evidence="2">
    <location>
        <begin position="15"/>
        <end position="106"/>
    </location>
</feature>
<comment type="similarity">
    <text evidence="1">Belongs to the UbiT family.</text>
</comment>
<dbReference type="HAMAP" id="MF_02231">
    <property type="entry name" value="UbiT"/>
    <property type="match status" value="1"/>
</dbReference>
<dbReference type="SUPFAM" id="SSF48600">
    <property type="entry name" value="Chorismate mutase II"/>
    <property type="match status" value="1"/>
</dbReference>
<gene>
    <name evidence="1" type="primary">ubiT</name>
    <name evidence="3" type="ORF">QF205_12195</name>
</gene>
<dbReference type="InterPro" id="IPR016830">
    <property type="entry name" value="UbiT"/>
</dbReference>
<dbReference type="EMBL" id="JARYGX010000023">
    <property type="protein sequence ID" value="MDH7453821.1"/>
    <property type="molecule type" value="Genomic_DNA"/>
</dbReference>
<dbReference type="SUPFAM" id="SSF55718">
    <property type="entry name" value="SCP-like"/>
    <property type="match status" value="1"/>
</dbReference>
<evidence type="ECO:0000259" key="2">
    <source>
        <dbReference type="PROSITE" id="PS51168"/>
    </source>
</evidence>
<dbReference type="InterPro" id="IPR003033">
    <property type="entry name" value="SCP2_sterol-bd_dom"/>
</dbReference>
<name>A0ABT6MU97_9GAMM</name>
<reference evidence="3" key="2">
    <citation type="submission" date="2023-04" db="EMBL/GenBank/DDBJ databases">
        <authorList>
            <person name="Sun J.-Q."/>
        </authorList>
    </citation>
    <scope>NUCLEOTIDE SEQUENCE</scope>
    <source>
        <strain evidence="3">CC-YY355</strain>
    </source>
</reference>
<dbReference type="InterPro" id="IPR002701">
    <property type="entry name" value="CM_II_prokaryot"/>
</dbReference>
<organism evidence="3 4">
    <name type="scientific">Luteimonas composti</name>
    <dbReference type="NCBI Taxonomy" id="398257"/>
    <lineage>
        <taxon>Bacteria</taxon>
        <taxon>Pseudomonadati</taxon>
        <taxon>Pseudomonadota</taxon>
        <taxon>Gammaproteobacteria</taxon>
        <taxon>Lysobacterales</taxon>
        <taxon>Lysobacteraceae</taxon>
        <taxon>Luteimonas</taxon>
    </lineage>
</organism>
<evidence type="ECO:0000313" key="4">
    <source>
        <dbReference type="Proteomes" id="UP001160550"/>
    </source>
</evidence>
<evidence type="ECO:0000313" key="3">
    <source>
        <dbReference type="EMBL" id="MDH7453821.1"/>
    </source>
</evidence>
<dbReference type="InterPro" id="IPR036263">
    <property type="entry name" value="Chorismate_II_sf"/>
</dbReference>
<dbReference type="SMART" id="SM00830">
    <property type="entry name" value="CM_2"/>
    <property type="match status" value="1"/>
</dbReference>
<dbReference type="Pfam" id="PF02036">
    <property type="entry name" value="SCP2"/>
    <property type="match status" value="1"/>
</dbReference>
<keyword evidence="1" id="KW-0831">Ubiquinone biosynthesis</keyword>
<accession>A0ABT6MU97</accession>
<dbReference type="Proteomes" id="UP001160550">
    <property type="component" value="Unassembled WGS sequence"/>
</dbReference>
<sequence length="288" mass="31723">MRQLPTPPQARAAPLASHLLLACARHGIDRVDDGMLGLLALRRLMSATAGRQKRALGRPLRDQARESQVRLRAHRCAQRLHVSTETADSLASLLFADALRQQSLQDAHAAARTVRSESHPASDAAMDRSHALLRLIPPPARWRPLLRLAPTPLRDRLVARALSQALSPAHIGSALDDITGRRLGIEIADLGQRCVLEWRDGHLHVVDAPAEATVRGTATDLLLLAARLEDADTLFFQRRLVLTGDTELGLTVRNLLDRMPFDAMPLALRIVLHRGARFARAAREAFRA</sequence>
<dbReference type="RefSeq" id="WP_280943383.1">
    <property type="nucleotide sequence ID" value="NZ_JARYGX010000023.1"/>
</dbReference>
<dbReference type="InterPro" id="IPR036979">
    <property type="entry name" value="CM_dom_sf"/>
</dbReference>
<dbReference type="PROSITE" id="PS51168">
    <property type="entry name" value="CHORISMATE_MUT_2"/>
    <property type="match status" value="1"/>
</dbReference>
<dbReference type="PROSITE" id="PS51257">
    <property type="entry name" value="PROKAR_LIPOPROTEIN"/>
    <property type="match status" value="1"/>
</dbReference>
<keyword evidence="4" id="KW-1185">Reference proteome</keyword>
<reference evidence="3" key="1">
    <citation type="journal article" date="2007" name="Int. J. Syst. Evol. Microbiol.">
        <title>Luteimonas composti sp. nov., a moderately thermophilic bacterium isolated from food waste.</title>
        <authorList>
            <person name="Young C.C."/>
            <person name="Kampfer P."/>
            <person name="Chen W.M."/>
            <person name="Yen W.S."/>
            <person name="Arun A.B."/>
            <person name="Lai W.A."/>
            <person name="Shen F.T."/>
            <person name="Rekha P.D."/>
            <person name="Lin K.Y."/>
            <person name="Chou J.H."/>
        </authorList>
    </citation>
    <scope>NUCLEOTIDE SEQUENCE</scope>
    <source>
        <strain evidence="3">CC-YY355</strain>
    </source>
</reference>
<dbReference type="Pfam" id="PF01817">
    <property type="entry name" value="CM_2"/>
    <property type="match status" value="1"/>
</dbReference>
<dbReference type="Gene3D" id="1.20.59.10">
    <property type="entry name" value="Chorismate mutase"/>
    <property type="match status" value="1"/>
</dbReference>